<gene>
    <name evidence="1" type="ORF">Pmani_022046</name>
</gene>
<proteinExistence type="predicted"/>
<dbReference type="EMBL" id="JAWZYT010002180">
    <property type="protein sequence ID" value="KAK4306096.1"/>
    <property type="molecule type" value="Genomic_DNA"/>
</dbReference>
<reference evidence="1" key="1">
    <citation type="submission" date="2023-11" db="EMBL/GenBank/DDBJ databases">
        <title>Genome assemblies of two species of porcelain crab, Petrolisthes cinctipes and Petrolisthes manimaculis (Anomura: Porcellanidae).</title>
        <authorList>
            <person name="Angst P."/>
        </authorList>
    </citation>
    <scope>NUCLEOTIDE SEQUENCE</scope>
    <source>
        <strain evidence="1">PB745_02</strain>
        <tissue evidence="1">Gill</tissue>
    </source>
</reference>
<protein>
    <submittedName>
        <fullName evidence="1">Uncharacterized protein</fullName>
    </submittedName>
</protein>
<comment type="caution">
    <text evidence="1">The sequence shown here is derived from an EMBL/GenBank/DDBJ whole genome shotgun (WGS) entry which is preliminary data.</text>
</comment>
<dbReference type="AlphaFoldDB" id="A0AAE1U2I0"/>
<name>A0AAE1U2I0_9EUCA</name>
<accession>A0AAE1U2I0</accession>
<organism evidence="1 2">
    <name type="scientific">Petrolisthes manimaculis</name>
    <dbReference type="NCBI Taxonomy" id="1843537"/>
    <lineage>
        <taxon>Eukaryota</taxon>
        <taxon>Metazoa</taxon>
        <taxon>Ecdysozoa</taxon>
        <taxon>Arthropoda</taxon>
        <taxon>Crustacea</taxon>
        <taxon>Multicrustacea</taxon>
        <taxon>Malacostraca</taxon>
        <taxon>Eumalacostraca</taxon>
        <taxon>Eucarida</taxon>
        <taxon>Decapoda</taxon>
        <taxon>Pleocyemata</taxon>
        <taxon>Anomura</taxon>
        <taxon>Galatheoidea</taxon>
        <taxon>Porcellanidae</taxon>
        <taxon>Petrolisthes</taxon>
    </lineage>
</organism>
<evidence type="ECO:0000313" key="1">
    <source>
        <dbReference type="EMBL" id="KAK4306096.1"/>
    </source>
</evidence>
<dbReference type="Proteomes" id="UP001292094">
    <property type="component" value="Unassembled WGS sequence"/>
</dbReference>
<evidence type="ECO:0000313" key="2">
    <source>
        <dbReference type="Proteomes" id="UP001292094"/>
    </source>
</evidence>
<keyword evidence="2" id="KW-1185">Reference proteome</keyword>
<sequence>MKQGSREEGRLCEVVAWLLGRGEETLARHQTLADTLTGITRQEAEFHKFYTVATCLQLPGKPDLIRED</sequence>